<evidence type="ECO:0000313" key="2">
    <source>
        <dbReference type="Proteomes" id="UP001232584"/>
    </source>
</evidence>
<reference evidence="1 2" key="1">
    <citation type="submission" date="2023-07" db="EMBL/GenBank/DDBJ databases">
        <title>Genomic Encyclopedia of Type Strains, Phase IV (KMG-IV): sequencing the most valuable type-strain genomes for metagenomic binning, comparative biology and taxonomic classification.</title>
        <authorList>
            <person name="Goeker M."/>
        </authorList>
    </citation>
    <scope>NUCLEOTIDE SEQUENCE [LARGE SCALE GENOMIC DNA]</scope>
    <source>
        <strain evidence="1 2">DSM 15049</strain>
    </source>
</reference>
<comment type="caution">
    <text evidence="1">The sequence shown here is derived from an EMBL/GenBank/DDBJ whole genome shotgun (WGS) entry which is preliminary data.</text>
</comment>
<sequence>MRRKIKGIVKKYEEFQVTPISLEESDFTRIFDICKGEELEELNIIKYQLPQKSNEKALEILKNGVDYGGIHYVYLTTSPSYLKQDEVLLIDKNDIGFKAVWENIISLGKLEKMKYKEKVKDSEGEFELAINKDVISRTALSLTNGTRVNIKDFNKRICVLPEMKFKHIADYLRFQQIDKDTIDLKNLKLVEEPDLELELSAFDGCGLIDFSMLEEIRQGLKEQGEKIVEPLAWIGIRSIGFASKGMLAGFDWKGYLKNEKGINSLIVKDFWGNSVDIMEYDCIMNSSMCKWAKNFKSFDDYIDSLESLKRGEEGCKYAHLFEGFNIINYSKSDIKEYTKLNYQILSNLCLTPLELDELAKETVNTFKDIVINKDTDKLRILLGDSYSDSADIDEISSTQKIHRLIQIHDKFRNTKQADFLVSHIVNKSINQLAGGKIYTKANYKRLFHDPIAYIHSLYLVSEDESRYELKENGDIDYILGERPEFALQDREIYVNNETGVRVAARSPLNSPTEILRVKITESTLYKKYLNHLTKDIVILSLDSSAKNMSGADFDLDEACIIDNSIVYNAVIEDIKDGKNWRFHNQFDGNTVKDKFTKETYDLVVFNSIIETRGNLIGKISNNGSIISNRIQAQLNDIRIKTDKEDYETNYVDLFKSKLNNYKDLKYDDKKEKVKADIEYDVLIGDITDIDNITDDMRKEHLLNNFQKEKLNSYYHLYLQQVAIDAPKTKIGLTVDMKKVMDKMVEGYEKPLYLFYANFKVKNKVVNKSNTENTHSLLNNFANKVEREIGFLARKEYETNTDVVVKAINDISEDIKVDSDIKEKLTKIYKGWSDERILHSNIVKIRELEAKKKSAKSGKKKYKLQEQIDELKSERNIKYNEIDILTGKEIQDNIKDKVDYMTLLKTINDIKVYTKDNAEYPSKISSRFIINFFFEELETYLLDENDKFHFYRLNVDGDITYLFDKYSKEHCNLERHSDKEAFLELVKNSKNTKHLILNVKDYNLTEIPKRLILVENDRVIDCETGEAIGELYPDNPFEEGKYLVVTYKNPKEKDLTKAKRLNLYVI</sequence>
<dbReference type="Proteomes" id="UP001232584">
    <property type="component" value="Unassembled WGS sequence"/>
</dbReference>
<proteinExistence type="predicted"/>
<protein>
    <submittedName>
        <fullName evidence="1">Uncharacterized protein</fullName>
    </submittedName>
</protein>
<accession>A0ABU0MWR6</accession>
<organism evidence="1 2">
    <name type="scientific">Paraclostridium ghonii</name>
    <dbReference type="NCBI Taxonomy" id="29358"/>
    <lineage>
        <taxon>Bacteria</taxon>
        <taxon>Bacillati</taxon>
        <taxon>Bacillota</taxon>
        <taxon>Clostridia</taxon>
        <taxon>Peptostreptococcales</taxon>
        <taxon>Peptostreptococcaceae</taxon>
        <taxon>Paraclostridium</taxon>
    </lineage>
</organism>
<name>A0ABU0MWR6_9FIRM</name>
<dbReference type="RefSeq" id="WP_307502393.1">
    <property type="nucleotide sequence ID" value="NZ_BAAACE010000029.1"/>
</dbReference>
<evidence type="ECO:0000313" key="1">
    <source>
        <dbReference type="EMBL" id="MDQ0555348.1"/>
    </source>
</evidence>
<gene>
    <name evidence="1" type="ORF">QOZ92_000461</name>
</gene>
<keyword evidence="2" id="KW-1185">Reference proteome</keyword>
<dbReference type="EMBL" id="JAUSWG010000002">
    <property type="protein sequence ID" value="MDQ0555348.1"/>
    <property type="molecule type" value="Genomic_DNA"/>
</dbReference>